<keyword evidence="2" id="KW-0520">NAD</keyword>
<dbReference type="AlphaFoldDB" id="A0A0N0GMA4"/>
<dbReference type="PATRIC" id="fig|857265.3.peg.3235"/>
<dbReference type="Proteomes" id="UP000037939">
    <property type="component" value="Unassembled WGS sequence"/>
</dbReference>
<dbReference type="PANTHER" id="PTHR43362">
    <property type="entry name" value="MANNITOL DEHYDROGENASE DSF1-RELATED"/>
    <property type="match status" value="1"/>
</dbReference>
<sequence>MSKHSKPAARLDRAQLPRLDAHTLGTWRQAPAIGIVHLGLGNFHRAHQALLTEMAMHKAGGDWAICGVNLLDDTAMQAALAPQENLYSVLIRDAAGEQVVVVQSIREVLVLPREPEAVMARLRDPATRIVSLTVTEKGYCYDARTGGLDLTHPAVQHDLAHPDQPCSVPGLLVAALRARRAQPFTVMSCDNLAHNGRVLRQVVIDFAAQIDPELAAWIAAEVCFPCTMVDRIAPATTDADRAAAELALGAIDAWPVPCERFYQWVIEDRFAQGRPAWEKVGATLTDDVIPYELAKLRMLNGTHSTIAYLSLLAGFETVDQAIADPTIYTLIRNMMTEEIAPTLRMPAGFDVLAYRDELLARYANPALKHRIAQISMDGSLKLPPRLLGTLQERLAAGLPVRRHLLAVAAWMRCLWGVSDHGQRFELSDPIAPRLLKIAADCSNAPDQLVVQLLGVSEIFSPQLAQSDQLRVDLLQALLALEDGALRAAKALG</sequence>
<evidence type="ECO:0000313" key="5">
    <source>
        <dbReference type="EMBL" id="KPC50769.1"/>
    </source>
</evidence>
<evidence type="ECO:0000259" key="3">
    <source>
        <dbReference type="Pfam" id="PF01232"/>
    </source>
</evidence>
<dbReference type="PROSITE" id="PS00974">
    <property type="entry name" value="MANNITOL_DHGENASE"/>
    <property type="match status" value="1"/>
</dbReference>
<dbReference type="InterPro" id="IPR023027">
    <property type="entry name" value="Mannitol_DH_CS"/>
</dbReference>
<dbReference type="InterPro" id="IPR036291">
    <property type="entry name" value="NAD(P)-bd_dom_sf"/>
</dbReference>
<dbReference type="InterPro" id="IPR050988">
    <property type="entry name" value="Mannitol_DH/Oxidoreductase"/>
</dbReference>
<name>A0A0N0GMA4_9NEIS</name>
<evidence type="ECO:0000259" key="4">
    <source>
        <dbReference type="Pfam" id="PF08125"/>
    </source>
</evidence>
<dbReference type="InterPro" id="IPR013328">
    <property type="entry name" value="6PGD_dom2"/>
</dbReference>
<dbReference type="PRINTS" id="PR00084">
    <property type="entry name" value="MTLDHDRGNASE"/>
</dbReference>
<keyword evidence="6" id="KW-1185">Reference proteome</keyword>
<dbReference type="STRING" id="857265.WG78_15775"/>
<proteinExistence type="predicted"/>
<dbReference type="SUPFAM" id="SSF51735">
    <property type="entry name" value="NAD(P)-binding Rossmann-fold domains"/>
    <property type="match status" value="1"/>
</dbReference>
<dbReference type="Pfam" id="PF08125">
    <property type="entry name" value="Mannitol_dh_C"/>
    <property type="match status" value="1"/>
</dbReference>
<comment type="caution">
    <text evidence="5">The sequence shown here is derived from an EMBL/GenBank/DDBJ whole genome shotgun (WGS) entry which is preliminary data.</text>
</comment>
<evidence type="ECO:0000256" key="2">
    <source>
        <dbReference type="ARBA" id="ARBA00023027"/>
    </source>
</evidence>
<dbReference type="Pfam" id="PF01232">
    <property type="entry name" value="Mannitol_dh"/>
    <property type="match status" value="1"/>
</dbReference>
<dbReference type="EC" id="1.1.1.-" evidence="5"/>
<accession>A0A0N0GMA4</accession>
<feature type="domain" description="Mannitol dehydrogenase N-terminal" evidence="3">
    <location>
        <begin position="34"/>
        <end position="279"/>
    </location>
</feature>
<dbReference type="GO" id="GO:0019594">
    <property type="term" value="P:mannitol metabolic process"/>
    <property type="evidence" value="ECO:0007669"/>
    <property type="project" value="InterPro"/>
</dbReference>
<feature type="domain" description="Mannitol dehydrogenase C-terminal" evidence="4">
    <location>
        <begin position="287"/>
        <end position="478"/>
    </location>
</feature>
<evidence type="ECO:0000313" key="6">
    <source>
        <dbReference type="Proteomes" id="UP000037939"/>
    </source>
</evidence>
<dbReference type="InterPro" id="IPR000669">
    <property type="entry name" value="Mannitol_DH"/>
</dbReference>
<dbReference type="RefSeq" id="WP_053938776.1">
    <property type="nucleotide sequence ID" value="NZ_LAQT01000026.1"/>
</dbReference>
<dbReference type="InterPro" id="IPR013131">
    <property type="entry name" value="Mannitol_DH_N"/>
</dbReference>
<dbReference type="Gene3D" id="3.40.50.720">
    <property type="entry name" value="NAD(P)-binding Rossmann-like Domain"/>
    <property type="match status" value="1"/>
</dbReference>
<dbReference type="PANTHER" id="PTHR43362:SF1">
    <property type="entry name" value="MANNITOL DEHYDROGENASE 2-RELATED"/>
    <property type="match status" value="1"/>
</dbReference>
<dbReference type="Gene3D" id="1.10.1040.10">
    <property type="entry name" value="N-(1-d-carboxylethyl)-l-norvaline Dehydrogenase, domain 2"/>
    <property type="match status" value="1"/>
</dbReference>
<dbReference type="EMBL" id="LAQT01000026">
    <property type="protein sequence ID" value="KPC50769.1"/>
    <property type="molecule type" value="Genomic_DNA"/>
</dbReference>
<dbReference type="SUPFAM" id="SSF48179">
    <property type="entry name" value="6-phosphogluconate dehydrogenase C-terminal domain-like"/>
    <property type="match status" value="1"/>
</dbReference>
<reference evidence="5 6" key="1">
    <citation type="submission" date="2015-07" db="EMBL/GenBank/DDBJ databases">
        <title>Draft genome sequence of the Amantichitinum ursilacus IGB-41, a new chitin-degrading bacterium.</title>
        <authorList>
            <person name="Kirstahler P."/>
            <person name="Guenther M."/>
            <person name="Grumaz C."/>
            <person name="Rupp S."/>
            <person name="Zibek S."/>
            <person name="Sohn K."/>
        </authorList>
    </citation>
    <scope>NUCLEOTIDE SEQUENCE [LARGE SCALE GENOMIC DNA]</scope>
    <source>
        <strain evidence="5 6">IGB-41</strain>
    </source>
</reference>
<keyword evidence="1 5" id="KW-0560">Oxidoreductase</keyword>
<gene>
    <name evidence="5" type="primary">por</name>
    <name evidence="5" type="ORF">WG78_15775</name>
</gene>
<protein>
    <submittedName>
        <fullName evidence="5">Polyol:NADP oxidoreductase</fullName>
        <ecNumber evidence="5">1.1.1.-</ecNumber>
    </submittedName>
</protein>
<evidence type="ECO:0000256" key="1">
    <source>
        <dbReference type="ARBA" id="ARBA00023002"/>
    </source>
</evidence>
<dbReference type="InterPro" id="IPR008927">
    <property type="entry name" value="6-PGluconate_DH-like_C_sf"/>
</dbReference>
<dbReference type="InterPro" id="IPR013118">
    <property type="entry name" value="Mannitol_DH_C"/>
</dbReference>
<dbReference type="OrthoDB" id="271711at2"/>
<dbReference type="GO" id="GO:0016616">
    <property type="term" value="F:oxidoreductase activity, acting on the CH-OH group of donors, NAD or NADP as acceptor"/>
    <property type="evidence" value="ECO:0007669"/>
    <property type="project" value="TreeGrafter"/>
</dbReference>
<organism evidence="5 6">
    <name type="scientific">Amantichitinum ursilacus</name>
    <dbReference type="NCBI Taxonomy" id="857265"/>
    <lineage>
        <taxon>Bacteria</taxon>
        <taxon>Pseudomonadati</taxon>
        <taxon>Pseudomonadota</taxon>
        <taxon>Betaproteobacteria</taxon>
        <taxon>Neisseriales</taxon>
        <taxon>Chitinibacteraceae</taxon>
        <taxon>Amantichitinum</taxon>
    </lineage>
</organism>